<feature type="transmembrane region" description="Helical" evidence="4">
    <location>
        <begin position="392"/>
        <end position="417"/>
    </location>
</feature>
<dbReference type="InterPro" id="IPR000742">
    <property type="entry name" value="EGF"/>
</dbReference>
<keyword evidence="4" id="KW-1133">Transmembrane helix</keyword>
<keyword evidence="2 3" id="KW-1015">Disulfide bond</keyword>
<evidence type="ECO:0000313" key="9">
    <source>
        <dbReference type="Proteomes" id="UP000812440"/>
    </source>
</evidence>
<organism evidence="8 9">
    <name type="scientific">Hymenochirus boettgeri</name>
    <name type="common">Congo dwarf clawed frog</name>
    <dbReference type="NCBI Taxonomy" id="247094"/>
    <lineage>
        <taxon>Eukaryota</taxon>
        <taxon>Metazoa</taxon>
        <taxon>Chordata</taxon>
        <taxon>Craniata</taxon>
        <taxon>Vertebrata</taxon>
        <taxon>Euteleostomi</taxon>
        <taxon>Amphibia</taxon>
        <taxon>Batrachia</taxon>
        <taxon>Anura</taxon>
        <taxon>Pipoidea</taxon>
        <taxon>Pipidae</taxon>
        <taxon>Pipinae</taxon>
        <taxon>Hymenochirus</taxon>
    </lineage>
</organism>
<evidence type="ECO:0000256" key="1">
    <source>
        <dbReference type="ARBA" id="ARBA00022729"/>
    </source>
</evidence>
<sequence length="448" mass="50738">MKLRHPLYWVLAGFVMLFSDSISTSIIQHKNIQKGAAHVIYFNPRLEYRRMKKSALYNVSCSETCMNGGVCHMSQGQAKCICRLGFSGSSCEDAILDLNCNKYNMEIKLLRNVLHELKVNESLLHLANPKCKMMSFTRLHASIVLTSQNHSFCGTTVKVNGSHLIYSNELTSGTNENVPRVPGSLITRSPAIRMQLFCAYKYDGIVSLPYSLQSTYSLVTVVVKERIFNVSMRLYPTSDFIQQNEWLPVISPSQNIFVQLQVDEPDPQNYYSLRVEDCWATPTDNHAHDVRYPIISSGYPNDTTVQMIDTFDNALVHFGVQMFQFINYSEAYLHCRVFLCPPNSSSVYCNRSEPYTVRRRRYLEGDYNKILSCGPVRLMRTTVSSVGTPESVVSPLVLVGSLVAGAMLALFCLVTVAKFMKKKRDQKMVLKLALFQPYCKKNNLPTAP</sequence>
<evidence type="ECO:0000256" key="2">
    <source>
        <dbReference type="ARBA" id="ARBA00023157"/>
    </source>
</evidence>
<dbReference type="AlphaFoldDB" id="A0A8T2J069"/>
<dbReference type="Pfam" id="PF23344">
    <property type="entry name" value="ZP-N"/>
    <property type="match status" value="1"/>
</dbReference>
<protein>
    <submittedName>
        <fullName evidence="8">Uncharacterized protein</fullName>
    </submittedName>
</protein>
<dbReference type="Pfam" id="PF00008">
    <property type="entry name" value="EGF"/>
    <property type="match status" value="1"/>
</dbReference>
<accession>A0A8T2J069</accession>
<evidence type="ECO:0000313" key="8">
    <source>
        <dbReference type="EMBL" id="KAG8437263.1"/>
    </source>
</evidence>
<dbReference type="InterPro" id="IPR055356">
    <property type="entry name" value="ZP-N"/>
</dbReference>
<dbReference type="InterPro" id="IPR055355">
    <property type="entry name" value="ZP-C"/>
</dbReference>
<comment type="caution">
    <text evidence="3">Lacks conserved residue(s) required for the propagation of feature annotation.</text>
</comment>
<keyword evidence="1 5" id="KW-0732">Signal</keyword>
<dbReference type="PROSITE" id="PS51034">
    <property type="entry name" value="ZP_2"/>
    <property type="match status" value="1"/>
</dbReference>
<evidence type="ECO:0000256" key="4">
    <source>
        <dbReference type="SAM" id="Phobius"/>
    </source>
</evidence>
<dbReference type="Gene3D" id="2.10.25.10">
    <property type="entry name" value="Laminin"/>
    <property type="match status" value="1"/>
</dbReference>
<keyword evidence="9" id="KW-1185">Reference proteome</keyword>
<dbReference type="Pfam" id="PF00100">
    <property type="entry name" value="Zona_pellucida"/>
    <property type="match status" value="1"/>
</dbReference>
<name>A0A8T2J069_9PIPI</name>
<dbReference type="CDD" id="cd00054">
    <property type="entry name" value="EGF_CA"/>
    <property type="match status" value="1"/>
</dbReference>
<reference evidence="8" key="1">
    <citation type="thesis" date="2020" institute="ProQuest LLC" country="789 East Eisenhower Parkway, Ann Arbor, MI, USA">
        <title>Comparative Genomics and Chromosome Evolution.</title>
        <authorList>
            <person name="Mudd A.B."/>
        </authorList>
    </citation>
    <scope>NUCLEOTIDE SEQUENCE</scope>
    <source>
        <strain evidence="8">Female2</strain>
        <tissue evidence="8">Blood</tissue>
    </source>
</reference>
<dbReference type="SMART" id="SM00241">
    <property type="entry name" value="ZP"/>
    <property type="match status" value="1"/>
</dbReference>
<comment type="caution">
    <text evidence="8">The sequence shown here is derived from an EMBL/GenBank/DDBJ whole genome shotgun (WGS) entry which is preliminary data.</text>
</comment>
<dbReference type="InterPro" id="IPR001507">
    <property type="entry name" value="ZP_dom"/>
</dbReference>
<keyword evidence="3" id="KW-0245">EGF-like domain</keyword>
<feature type="chain" id="PRO_5035770773" evidence="5">
    <location>
        <begin position="24"/>
        <end position="448"/>
    </location>
</feature>
<feature type="disulfide bond" evidence="3">
    <location>
        <begin position="82"/>
        <end position="91"/>
    </location>
</feature>
<dbReference type="OrthoDB" id="9987373at2759"/>
<proteinExistence type="predicted"/>
<dbReference type="PROSITE" id="PS00022">
    <property type="entry name" value="EGF_1"/>
    <property type="match status" value="1"/>
</dbReference>
<feature type="signal peptide" evidence="5">
    <location>
        <begin position="1"/>
        <end position="23"/>
    </location>
</feature>
<evidence type="ECO:0000256" key="5">
    <source>
        <dbReference type="SAM" id="SignalP"/>
    </source>
</evidence>
<dbReference type="PROSITE" id="PS50026">
    <property type="entry name" value="EGF_3"/>
    <property type="match status" value="1"/>
</dbReference>
<dbReference type="PROSITE" id="PS01186">
    <property type="entry name" value="EGF_2"/>
    <property type="match status" value="1"/>
</dbReference>
<dbReference type="Proteomes" id="UP000812440">
    <property type="component" value="Chromosome 4"/>
</dbReference>
<dbReference type="PANTHER" id="PTHR14002">
    <property type="entry name" value="ENDOGLIN/TGF-BETA RECEPTOR TYPE III"/>
    <property type="match status" value="1"/>
</dbReference>
<evidence type="ECO:0000256" key="3">
    <source>
        <dbReference type="PROSITE-ProRule" id="PRU00076"/>
    </source>
</evidence>
<evidence type="ECO:0000259" key="7">
    <source>
        <dbReference type="PROSITE" id="PS51034"/>
    </source>
</evidence>
<dbReference type="SUPFAM" id="SSF57196">
    <property type="entry name" value="EGF/Laminin"/>
    <property type="match status" value="1"/>
</dbReference>
<keyword evidence="4" id="KW-0812">Transmembrane</keyword>
<feature type="disulfide bond" evidence="3">
    <location>
        <begin position="61"/>
        <end position="71"/>
    </location>
</feature>
<dbReference type="Gene3D" id="2.60.40.3210">
    <property type="entry name" value="Zona pellucida, ZP-N domain"/>
    <property type="match status" value="1"/>
</dbReference>
<dbReference type="InterPro" id="IPR042235">
    <property type="entry name" value="ZP-C_dom"/>
</dbReference>
<gene>
    <name evidence="8" type="ORF">GDO86_008099</name>
</gene>
<dbReference type="PANTHER" id="PTHR14002:SF53">
    <property type="entry name" value="UROMODULIN"/>
    <property type="match status" value="1"/>
</dbReference>
<dbReference type="SMART" id="SM00181">
    <property type="entry name" value="EGF"/>
    <property type="match status" value="1"/>
</dbReference>
<keyword evidence="4" id="KW-0472">Membrane</keyword>
<dbReference type="Gene3D" id="2.60.40.4100">
    <property type="entry name" value="Zona pellucida, ZP-C domain"/>
    <property type="match status" value="1"/>
</dbReference>
<feature type="domain" description="EGF-like" evidence="6">
    <location>
        <begin position="57"/>
        <end position="92"/>
    </location>
</feature>
<feature type="domain" description="ZP" evidence="7">
    <location>
        <begin position="99"/>
        <end position="356"/>
    </location>
</feature>
<dbReference type="EMBL" id="JAACNH010000007">
    <property type="protein sequence ID" value="KAG8437263.1"/>
    <property type="molecule type" value="Genomic_DNA"/>
</dbReference>
<evidence type="ECO:0000259" key="6">
    <source>
        <dbReference type="PROSITE" id="PS50026"/>
    </source>
</evidence>